<gene>
    <name evidence="6" type="primary">C2H17orf58</name>
</gene>
<protein>
    <submittedName>
        <fullName evidence="6">UPF0450 protein C17orf58 homolog isoform X1</fullName>
    </submittedName>
</protein>
<dbReference type="PANTHER" id="PTHR35967">
    <property type="entry name" value="UPF0450 PROTEIN C17ORF58"/>
    <property type="match status" value="1"/>
</dbReference>
<dbReference type="PANTHER" id="PTHR35967:SF1">
    <property type="entry name" value="UPF0450 PROTEIN C17ORF58"/>
    <property type="match status" value="1"/>
</dbReference>
<feature type="chain" id="PRO_5045823303" evidence="3">
    <location>
        <begin position="21"/>
        <end position="377"/>
    </location>
</feature>
<evidence type="ECO:0000256" key="1">
    <source>
        <dbReference type="ARBA" id="ARBA00023157"/>
    </source>
</evidence>
<dbReference type="SUPFAM" id="SSF50242">
    <property type="entry name" value="TIMP-like"/>
    <property type="match status" value="1"/>
</dbReference>
<dbReference type="RefSeq" id="XP_020638003.2">
    <property type="nucleotide sequence ID" value="XM_020782344.2"/>
</dbReference>
<feature type="region of interest" description="Disordered" evidence="2">
    <location>
        <begin position="36"/>
        <end position="73"/>
    </location>
</feature>
<feature type="region of interest" description="Disordered" evidence="2">
    <location>
        <begin position="102"/>
        <end position="125"/>
    </location>
</feature>
<evidence type="ECO:0000256" key="2">
    <source>
        <dbReference type="SAM" id="MobiDB-lite"/>
    </source>
</evidence>
<proteinExistence type="predicted"/>
<dbReference type="PROSITE" id="PS50189">
    <property type="entry name" value="NTR"/>
    <property type="match status" value="1"/>
</dbReference>
<dbReference type="OrthoDB" id="9388635at2759"/>
<evidence type="ECO:0000313" key="6">
    <source>
        <dbReference type="RefSeq" id="XP_020638003.2"/>
    </source>
</evidence>
<feature type="compositionally biased region" description="Polar residues" evidence="2">
    <location>
        <begin position="40"/>
        <end position="49"/>
    </location>
</feature>
<name>A0A6J0SSS6_9SAUR</name>
<evidence type="ECO:0000313" key="5">
    <source>
        <dbReference type="Proteomes" id="UP001652642"/>
    </source>
</evidence>
<dbReference type="Proteomes" id="UP001652642">
    <property type="component" value="Chromosome 2"/>
</dbReference>
<reference evidence="5" key="1">
    <citation type="submission" date="2025-05" db="UniProtKB">
        <authorList>
            <consortium name="RefSeq"/>
        </authorList>
    </citation>
    <scope>NUCLEOTIDE SEQUENCE [LARGE SCALE GENOMIC DNA]</scope>
</reference>
<evidence type="ECO:0000259" key="4">
    <source>
        <dbReference type="PROSITE" id="PS50189"/>
    </source>
</evidence>
<reference evidence="6" key="2">
    <citation type="submission" date="2025-08" db="UniProtKB">
        <authorList>
            <consortium name="RefSeq"/>
        </authorList>
    </citation>
    <scope>IDENTIFICATION</scope>
</reference>
<keyword evidence="3" id="KW-0732">Signal</keyword>
<feature type="signal peptide" evidence="3">
    <location>
        <begin position="1"/>
        <end position="20"/>
    </location>
</feature>
<organism evidence="5 6">
    <name type="scientific">Pogona vitticeps</name>
    <name type="common">central bearded dragon</name>
    <dbReference type="NCBI Taxonomy" id="103695"/>
    <lineage>
        <taxon>Eukaryota</taxon>
        <taxon>Metazoa</taxon>
        <taxon>Chordata</taxon>
        <taxon>Craniata</taxon>
        <taxon>Vertebrata</taxon>
        <taxon>Euteleostomi</taxon>
        <taxon>Lepidosauria</taxon>
        <taxon>Squamata</taxon>
        <taxon>Bifurcata</taxon>
        <taxon>Unidentata</taxon>
        <taxon>Episquamata</taxon>
        <taxon>Toxicofera</taxon>
        <taxon>Iguania</taxon>
        <taxon>Acrodonta</taxon>
        <taxon>Agamidae</taxon>
        <taxon>Amphibolurinae</taxon>
        <taxon>Pogona</taxon>
    </lineage>
</organism>
<keyword evidence="5" id="KW-1185">Reference proteome</keyword>
<feature type="domain" description="NTR" evidence="4">
    <location>
        <begin position="231"/>
        <end position="376"/>
    </location>
</feature>
<dbReference type="InterPro" id="IPR001134">
    <property type="entry name" value="Netrin_domain"/>
</dbReference>
<keyword evidence="1" id="KW-1015">Disulfide bond</keyword>
<dbReference type="CTD" id="121924430"/>
<dbReference type="AlphaFoldDB" id="A0A6J0SSS6"/>
<dbReference type="InterPro" id="IPR008993">
    <property type="entry name" value="TIMP-like_OB-fold"/>
</dbReference>
<evidence type="ECO:0000256" key="3">
    <source>
        <dbReference type="SAM" id="SignalP"/>
    </source>
</evidence>
<dbReference type="KEGG" id="pvt:110073307"/>
<accession>A0A6J0SSS6</accession>
<dbReference type="InParanoid" id="A0A6J0SSS6"/>
<dbReference type="GeneID" id="110073307"/>
<sequence>MPSRALWLLCFALGASSAAGLLPYAGRPMPSFNKDAYGSEDSTVRQSKSLLKGGSISRDEQRGHQTMPSGGIQKTRVVHTHQLSLDKKKKAKHQAEHENYTGLRKQPAQQGKDFPFGSHQEGPETNRMHTNRLQLEAANSISAYFHPLVYSYRQDRLLSEAPVFRDTELNSGRISVSLDHLNRPGKINPYYKLGHSFRNNPEPSWLTNRQTQSWPYHPLTLKKDAENMEACLTDCKKEREEVEAFCSSEFVVNGIVHDTTMIHKGTRLLTLLVNRKGLYKTNRLYFQPDGFFFQVHLLVVDALDCSKPCPDFKLGSRYIVMGQIYHRRWQLPTILQEQVRGRLRPGDGLLWMGSSYMKRFNRRRDQKVQRAAHTKCR</sequence>
<dbReference type="Gene3D" id="2.40.50.120">
    <property type="match status" value="1"/>
</dbReference>